<keyword evidence="2" id="KW-1185">Reference proteome</keyword>
<evidence type="ECO:0000313" key="2">
    <source>
        <dbReference type="Proteomes" id="UP000236500"/>
    </source>
</evidence>
<gene>
    <name evidence="1" type="ORF">BMT55_15750</name>
</gene>
<name>A0ABX4XHY8_9LIST</name>
<proteinExistence type="predicted"/>
<evidence type="ECO:0000313" key="1">
    <source>
        <dbReference type="EMBL" id="PNP88214.1"/>
    </source>
</evidence>
<protein>
    <submittedName>
        <fullName evidence="1">Uncharacterized protein</fullName>
    </submittedName>
</protein>
<sequence length="73" mass="8430">MHDVDKYQLMAKQAMAIGYTVMNKKAKENKIFDAKKALKKLEQNRPTQSRVGLSKLRKAKAALENFEMKFTPE</sequence>
<dbReference type="RefSeq" id="WP_103035063.1">
    <property type="nucleotide sequence ID" value="NZ_MPDH01000026.1"/>
</dbReference>
<accession>A0ABX4XHY8</accession>
<comment type="caution">
    <text evidence="1">The sequence shown here is derived from an EMBL/GenBank/DDBJ whole genome shotgun (WGS) entry which is preliminary data.</text>
</comment>
<reference evidence="1 2" key="1">
    <citation type="submission" date="2016-11" db="EMBL/GenBank/DDBJ databases">
        <title>Whole Genome Sequence of Listeria newyorkensis.</title>
        <authorList>
            <person name="Frink S."/>
            <person name="Morales C."/>
            <person name="Kiang D."/>
        </authorList>
    </citation>
    <scope>NUCLEOTIDE SEQUENCE [LARGE SCALE GENOMIC DNA]</scope>
    <source>
        <strain evidence="1 2">F1604011-044</strain>
    </source>
</reference>
<dbReference type="EMBL" id="MPDH01000026">
    <property type="protein sequence ID" value="PNP88214.1"/>
    <property type="molecule type" value="Genomic_DNA"/>
</dbReference>
<organism evidence="1 2">
    <name type="scientific">Listeria newyorkensis</name>
    <dbReference type="NCBI Taxonomy" id="1497681"/>
    <lineage>
        <taxon>Bacteria</taxon>
        <taxon>Bacillati</taxon>
        <taxon>Bacillota</taxon>
        <taxon>Bacilli</taxon>
        <taxon>Bacillales</taxon>
        <taxon>Listeriaceae</taxon>
        <taxon>Listeria</taxon>
    </lineage>
</organism>
<dbReference type="Proteomes" id="UP000236500">
    <property type="component" value="Unassembled WGS sequence"/>
</dbReference>